<dbReference type="EMBL" id="MVBN01000011">
    <property type="protein sequence ID" value="OOK65391.1"/>
    <property type="molecule type" value="Genomic_DNA"/>
</dbReference>
<evidence type="ECO:0000313" key="1">
    <source>
        <dbReference type="EMBL" id="OOK65391.1"/>
    </source>
</evidence>
<gene>
    <name evidence="1" type="ORF">BZL29_7771</name>
</gene>
<evidence type="ECO:0000313" key="2">
    <source>
        <dbReference type="Proteomes" id="UP000188532"/>
    </source>
</evidence>
<name>A0A1V3WGI2_MYCKA</name>
<sequence>MTIPLAHQVADKLCAMYETHGTARLPSSRFRDLVDVMIIISRRGGAELAADSVTSAVVTEQARRGITIPPDLPPPGTQWAIGYNRMALRQLPRTLNRLEPSLNMLRAFAGPILTGTASGTWHPQYHRWQTAD</sequence>
<protein>
    <submittedName>
        <fullName evidence="1">Uncharacterized protein</fullName>
    </submittedName>
</protein>
<dbReference type="InterPro" id="IPR014942">
    <property type="entry name" value="AbiEii"/>
</dbReference>
<dbReference type="AlphaFoldDB" id="A0A1V3WGI2"/>
<reference evidence="1 2" key="1">
    <citation type="submission" date="2017-02" db="EMBL/GenBank/DDBJ databases">
        <title>Complete genome sequences of Mycobacterium kansasii strains isolated from rhesus macaques.</title>
        <authorList>
            <person name="Panda A."/>
            <person name="Nagaraj S."/>
            <person name="Zhao X."/>
            <person name="Tettelin H."/>
            <person name="Detolla L.J."/>
        </authorList>
    </citation>
    <scope>NUCLEOTIDE SEQUENCE [LARGE SCALE GENOMIC DNA]</scope>
    <source>
        <strain evidence="1 2">11-3469</strain>
    </source>
</reference>
<organism evidence="1 2">
    <name type="scientific">Mycobacterium kansasii</name>
    <dbReference type="NCBI Taxonomy" id="1768"/>
    <lineage>
        <taxon>Bacteria</taxon>
        <taxon>Bacillati</taxon>
        <taxon>Actinomycetota</taxon>
        <taxon>Actinomycetes</taxon>
        <taxon>Mycobacteriales</taxon>
        <taxon>Mycobacteriaceae</taxon>
        <taxon>Mycobacterium</taxon>
    </lineage>
</organism>
<accession>A0A1V3WGI2</accession>
<dbReference type="Proteomes" id="UP000188532">
    <property type="component" value="Unassembled WGS sequence"/>
</dbReference>
<comment type="caution">
    <text evidence="1">The sequence shown here is derived from an EMBL/GenBank/DDBJ whole genome shotgun (WGS) entry which is preliminary data.</text>
</comment>
<proteinExistence type="predicted"/>
<dbReference type="Pfam" id="PF08843">
    <property type="entry name" value="AbiEii"/>
    <property type="match status" value="1"/>
</dbReference>